<dbReference type="KEGG" id="dgi:Desgi_3169"/>
<dbReference type="AlphaFoldDB" id="R4KIU9"/>
<name>R4KIU9_9FIRM</name>
<dbReference type="EMBL" id="CP003273">
    <property type="protein sequence ID" value="AGL03697.1"/>
    <property type="molecule type" value="Genomic_DNA"/>
</dbReference>
<proteinExistence type="predicted"/>
<keyword evidence="4" id="KW-1185">Reference proteome</keyword>
<evidence type="ECO:0000313" key="3">
    <source>
        <dbReference type="EMBL" id="AGL03697.1"/>
    </source>
</evidence>
<dbReference type="OrthoDB" id="9808061at2"/>
<dbReference type="STRING" id="767817.Desgi_3169"/>
<sequence length="103" mass="11489">MAKSELRQEWETRIADFRASGQSGAAWCAAHNIRPNQLWYWLKKIKSAENPSITQTQWVSVEINESDPTGNGLLIKVGPAVIEVQPGFNPALLKEVVQTLKVC</sequence>
<evidence type="ECO:0000313" key="1">
    <source>
        <dbReference type="EMBL" id="AGL02524.1"/>
    </source>
</evidence>
<evidence type="ECO:0000313" key="4">
    <source>
        <dbReference type="Proteomes" id="UP000013520"/>
    </source>
</evidence>
<evidence type="ECO:0008006" key="5">
    <source>
        <dbReference type="Google" id="ProtNLM"/>
    </source>
</evidence>
<reference evidence="1 4" key="1">
    <citation type="submission" date="2012-01" db="EMBL/GenBank/DDBJ databases">
        <title>Complete sequence of Desulfotomaculum gibsoniae DSM 7213.</title>
        <authorList>
            <consortium name="US DOE Joint Genome Institute"/>
            <person name="Lucas S."/>
            <person name="Han J."/>
            <person name="Lapidus A."/>
            <person name="Cheng J.-F."/>
            <person name="Goodwin L."/>
            <person name="Pitluck S."/>
            <person name="Peters L."/>
            <person name="Ovchinnikova G."/>
            <person name="Teshima H."/>
            <person name="Detter J.C."/>
            <person name="Han C."/>
            <person name="Tapia R."/>
            <person name="Land M."/>
            <person name="Hauser L."/>
            <person name="Kyrpides N."/>
            <person name="Ivanova N."/>
            <person name="Pagani I."/>
            <person name="Parshina S."/>
            <person name="Plugge C."/>
            <person name="Muyzer G."/>
            <person name="Kuever J."/>
            <person name="Ivanova A."/>
            <person name="Nazina T."/>
            <person name="Klenk H.-P."/>
            <person name="Brambilla E."/>
            <person name="Spring S."/>
            <person name="Stams A.F."/>
            <person name="Woyke T."/>
        </authorList>
    </citation>
    <scope>NUCLEOTIDE SEQUENCE [LARGE SCALE GENOMIC DNA]</scope>
    <source>
        <strain evidence="1 4">DSM 7213</strain>
    </source>
</reference>
<dbReference type="NCBIfam" id="NF047593">
    <property type="entry name" value="IS66_ISAeme5_TnpA"/>
    <property type="match status" value="1"/>
</dbReference>
<dbReference type="KEGG" id="dgi:Desgi_4464"/>
<dbReference type="RefSeq" id="WP_006520600.1">
    <property type="nucleotide sequence ID" value="NC_021184.1"/>
</dbReference>
<accession>R4KIU9</accession>
<dbReference type="EMBL" id="CP003273">
    <property type="protein sequence ID" value="AGL02524.1"/>
    <property type="molecule type" value="Genomic_DNA"/>
</dbReference>
<dbReference type="HOGENOM" id="CLU_151804_3_1_9"/>
<protein>
    <recommendedName>
        <fullName evidence="5">Transposase</fullName>
    </recommendedName>
</protein>
<organism evidence="1 4">
    <name type="scientific">Desulfoscipio gibsoniae DSM 7213</name>
    <dbReference type="NCBI Taxonomy" id="767817"/>
    <lineage>
        <taxon>Bacteria</taxon>
        <taxon>Bacillati</taxon>
        <taxon>Bacillota</taxon>
        <taxon>Clostridia</taxon>
        <taxon>Eubacteriales</taxon>
        <taxon>Desulfallaceae</taxon>
        <taxon>Desulfoscipio</taxon>
    </lineage>
</organism>
<dbReference type="Proteomes" id="UP000013520">
    <property type="component" value="Chromosome"/>
</dbReference>
<dbReference type="KEGG" id="dgi:Desgi_3893"/>
<dbReference type="eggNOG" id="COG2963">
    <property type="taxonomic scope" value="Bacteria"/>
</dbReference>
<gene>
    <name evidence="1" type="ORF">Desgi_3169</name>
    <name evidence="2" type="ORF">Desgi_3893</name>
    <name evidence="3" type="ORF">Desgi_4464</name>
</gene>
<dbReference type="EMBL" id="CP003273">
    <property type="protein sequence ID" value="AGL03196.1"/>
    <property type="molecule type" value="Genomic_DNA"/>
</dbReference>
<evidence type="ECO:0000313" key="2">
    <source>
        <dbReference type="EMBL" id="AGL03196.1"/>
    </source>
</evidence>